<accession>A0A8H7QWY8</accession>
<evidence type="ECO:0000313" key="2">
    <source>
        <dbReference type="Proteomes" id="UP000603453"/>
    </source>
</evidence>
<sequence>MENSGLEDLKVKNSRSSTFVSKHKEFLPGCSISRPANYSVVPAIYSVVPAIYSVVPAIYSVVPAIYSVVPAIYSVVPAIVSVNGSGLTGSIDMQTHTKLPPKSQRFNKLIWDEIFSSYIRREEGIDTLTKAATPAADHIRQLITPA</sequence>
<dbReference type="Proteomes" id="UP000603453">
    <property type="component" value="Unassembled WGS sequence"/>
</dbReference>
<evidence type="ECO:0000313" key="1">
    <source>
        <dbReference type="EMBL" id="KAG2199810.1"/>
    </source>
</evidence>
<dbReference type="AlphaFoldDB" id="A0A8H7QWY8"/>
<gene>
    <name evidence="1" type="ORF">INT47_009423</name>
</gene>
<keyword evidence="2" id="KW-1185">Reference proteome</keyword>
<proteinExistence type="predicted"/>
<comment type="caution">
    <text evidence="1">The sequence shown here is derived from an EMBL/GenBank/DDBJ whole genome shotgun (WGS) entry which is preliminary data.</text>
</comment>
<reference evidence="1" key="1">
    <citation type="submission" date="2020-12" db="EMBL/GenBank/DDBJ databases">
        <title>Metabolic potential, ecology and presence of endohyphal bacteria is reflected in genomic diversity of Mucoromycotina.</title>
        <authorList>
            <person name="Muszewska A."/>
            <person name="Okrasinska A."/>
            <person name="Steczkiewicz K."/>
            <person name="Drgas O."/>
            <person name="Orlowska M."/>
            <person name="Perlinska-Lenart U."/>
            <person name="Aleksandrzak-Piekarczyk T."/>
            <person name="Szatraj K."/>
            <person name="Zielenkiewicz U."/>
            <person name="Pilsyk S."/>
            <person name="Malc E."/>
            <person name="Mieczkowski P."/>
            <person name="Kruszewska J.S."/>
            <person name="Biernat P."/>
            <person name="Pawlowska J."/>
        </authorList>
    </citation>
    <scope>NUCLEOTIDE SEQUENCE</scope>
    <source>
        <strain evidence="1">WA0000017839</strain>
    </source>
</reference>
<organism evidence="1 2">
    <name type="scientific">Mucor saturninus</name>
    <dbReference type="NCBI Taxonomy" id="64648"/>
    <lineage>
        <taxon>Eukaryota</taxon>
        <taxon>Fungi</taxon>
        <taxon>Fungi incertae sedis</taxon>
        <taxon>Mucoromycota</taxon>
        <taxon>Mucoromycotina</taxon>
        <taxon>Mucoromycetes</taxon>
        <taxon>Mucorales</taxon>
        <taxon>Mucorineae</taxon>
        <taxon>Mucoraceae</taxon>
        <taxon>Mucor</taxon>
    </lineage>
</organism>
<protein>
    <submittedName>
        <fullName evidence="1">Uncharacterized protein</fullName>
    </submittedName>
</protein>
<dbReference type="EMBL" id="JAEPRD010000091">
    <property type="protein sequence ID" value="KAG2199810.1"/>
    <property type="molecule type" value="Genomic_DNA"/>
</dbReference>
<name>A0A8H7QWY8_9FUNG</name>